<dbReference type="AlphaFoldDB" id="A0A3B0TC54"/>
<organism evidence="2">
    <name type="scientific">hydrothermal vent metagenome</name>
    <dbReference type="NCBI Taxonomy" id="652676"/>
    <lineage>
        <taxon>unclassified sequences</taxon>
        <taxon>metagenomes</taxon>
        <taxon>ecological metagenomes</taxon>
    </lineage>
</organism>
<accession>A0A3B0TC54</accession>
<reference evidence="2" key="1">
    <citation type="submission" date="2018-06" db="EMBL/GenBank/DDBJ databases">
        <authorList>
            <person name="Zhirakovskaya E."/>
        </authorList>
    </citation>
    <scope>NUCLEOTIDE SEQUENCE</scope>
</reference>
<protein>
    <recommendedName>
        <fullName evidence="1">SLH domain-containing protein</fullName>
    </recommendedName>
</protein>
<gene>
    <name evidence="2" type="ORF">MNBD_ACTINO02-1638</name>
</gene>
<evidence type="ECO:0000259" key="1">
    <source>
        <dbReference type="PROSITE" id="PS51272"/>
    </source>
</evidence>
<name>A0A3B0TC54_9ZZZZ</name>
<dbReference type="PROSITE" id="PS51272">
    <property type="entry name" value="SLH"/>
    <property type="match status" value="1"/>
</dbReference>
<evidence type="ECO:0000313" key="2">
    <source>
        <dbReference type="EMBL" id="VAW06414.1"/>
    </source>
</evidence>
<dbReference type="InterPro" id="IPR001119">
    <property type="entry name" value="SLH_dom"/>
</dbReference>
<dbReference type="EMBL" id="UOEK01000350">
    <property type="protein sequence ID" value="VAW06414.1"/>
    <property type="molecule type" value="Genomic_DNA"/>
</dbReference>
<feature type="domain" description="SLH" evidence="1">
    <location>
        <begin position="26"/>
        <end position="92"/>
    </location>
</feature>
<sequence>MKKNRKLLVVLAALLVVSVIPVAVFAASDTFNDDDGSIFEADIEWLAGAGVTAGCNPPDNDSFCPDAGVTRGQMAAFMRRFAQYLGAEDGTVSNADNAGQLGGMNRYQFQPALFGFDNGSAVVAGNGVYEAASASVTTSGPLVCVIGTFSQADILVRASGYTSGVGTGESATFEITANGSGIGETTRSLEENDGSFAMEWLYTSGGGTDTFALRASEGSGDSYTLANAQITVEVIQDTRCEGFIIVLPSAPNAYPTPDQLAGQ</sequence>
<proteinExistence type="predicted"/>